<protein>
    <submittedName>
        <fullName evidence="4">2-methylcitrate dehydratase</fullName>
    </submittedName>
</protein>
<dbReference type="RefSeq" id="WP_060239730.1">
    <property type="nucleotide sequence ID" value="NZ_LPJR01000006.1"/>
</dbReference>
<dbReference type="InterPro" id="IPR005656">
    <property type="entry name" value="MmgE_PrpD"/>
</dbReference>
<dbReference type="Proteomes" id="UP000062912">
    <property type="component" value="Unassembled WGS sequence"/>
</dbReference>
<evidence type="ECO:0000259" key="2">
    <source>
        <dbReference type="Pfam" id="PF03972"/>
    </source>
</evidence>
<sequence>MARFEREGIEDPMATLCRMALQTQYADLPAGVARHARQTLLDAMGVTIGGSAMEGIPEIVSLVKERGGNPQTPLPFYGGRVPAHEAALAMGPMPRAMDCGDLHEEAGHVTEYVVPTLLAATGLRGKVSGKEFLAAMAVGQEILVRLGTAYKVINRAIKHHECGGHYIFGAVAAVGKLLGMTQDQLENAQGIARTMTQPNTMGIYSPATLMVRMHHGLVSQAAITCCQLAQRGITGPRAEVLTGPKGYLGTARWETDPDFILHALGEHWEMENIITKGYSACYFSHSSIDAIRDLMRAHCFGAAEIAGIHIETSTPGWRAVCEPQDKKWHPVTVPECQFSLPYVVAIAAFDDKVFLESYSEAARRRPEVRELMTRITAAENPDVSDWGARMTVTLHDGRTLAKECVYVKGHPRNPFTEQDFIAKFRLCVPYSAIDLPPRTVDTMIDAILHLDEVDDVAAVLLDPLVPSGEESAIRPASPDRTCPA</sequence>
<dbReference type="AlphaFoldDB" id="A0A132ELA1"/>
<dbReference type="InterPro" id="IPR045336">
    <property type="entry name" value="MmgE_PrpD_N"/>
</dbReference>
<dbReference type="PANTHER" id="PTHR16943:SF8">
    <property type="entry name" value="2-METHYLCITRATE DEHYDRATASE"/>
    <property type="match status" value="1"/>
</dbReference>
<dbReference type="PANTHER" id="PTHR16943">
    <property type="entry name" value="2-METHYLCITRATE DEHYDRATASE-RELATED"/>
    <property type="match status" value="1"/>
</dbReference>
<comment type="similarity">
    <text evidence="1">Belongs to the PrpD family.</text>
</comment>
<evidence type="ECO:0000313" key="4">
    <source>
        <dbReference type="EMBL" id="KWF36103.1"/>
    </source>
</evidence>
<dbReference type="InterPro" id="IPR042188">
    <property type="entry name" value="MmgE/PrpD_sf_2"/>
</dbReference>
<evidence type="ECO:0000256" key="1">
    <source>
        <dbReference type="ARBA" id="ARBA00006174"/>
    </source>
</evidence>
<gene>
    <name evidence="4" type="ORF">WT56_07415</name>
</gene>
<evidence type="ECO:0000313" key="5">
    <source>
        <dbReference type="Proteomes" id="UP000062912"/>
    </source>
</evidence>
<dbReference type="GO" id="GO:0016829">
    <property type="term" value="F:lyase activity"/>
    <property type="evidence" value="ECO:0007669"/>
    <property type="project" value="InterPro"/>
</dbReference>
<feature type="domain" description="MmgE/PrpD N-terminal" evidence="2">
    <location>
        <begin position="15"/>
        <end position="248"/>
    </location>
</feature>
<name>A0A132ELA1_9BURK</name>
<dbReference type="Pfam" id="PF03972">
    <property type="entry name" value="MmgE_PrpD_N"/>
    <property type="match status" value="1"/>
</dbReference>
<dbReference type="Gene3D" id="1.10.4100.10">
    <property type="entry name" value="2-methylcitrate dehydratase PrpD"/>
    <property type="match status" value="1"/>
</dbReference>
<accession>A0A132ELA1</accession>
<dbReference type="SUPFAM" id="SSF103378">
    <property type="entry name" value="2-methylcitrate dehydratase PrpD"/>
    <property type="match status" value="1"/>
</dbReference>
<evidence type="ECO:0000259" key="3">
    <source>
        <dbReference type="Pfam" id="PF19305"/>
    </source>
</evidence>
<reference evidence="4 5" key="1">
    <citation type="submission" date="2015-11" db="EMBL/GenBank/DDBJ databases">
        <title>Expanding the genomic diversity of Burkholderia species for the development of highly accurate diagnostics.</title>
        <authorList>
            <person name="Sahl J."/>
            <person name="Keim P."/>
            <person name="Wagner D."/>
        </authorList>
    </citation>
    <scope>NUCLEOTIDE SEQUENCE [LARGE SCALE GENOMIC DNA]</scope>
    <source>
        <strain evidence="4 5">MSMB368WGS</strain>
    </source>
</reference>
<dbReference type="InterPro" id="IPR042183">
    <property type="entry name" value="MmgE/PrpD_sf_1"/>
</dbReference>
<comment type="caution">
    <text evidence="4">The sequence shown here is derived from an EMBL/GenBank/DDBJ whole genome shotgun (WGS) entry which is preliminary data.</text>
</comment>
<dbReference type="OrthoDB" id="9791416at2"/>
<dbReference type="EMBL" id="LPJR01000006">
    <property type="protein sequence ID" value="KWF36103.1"/>
    <property type="molecule type" value="Genomic_DNA"/>
</dbReference>
<dbReference type="Pfam" id="PF19305">
    <property type="entry name" value="MmgE_PrpD_C"/>
    <property type="match status" value="1"/>
</dbReference>
<dbReference type="Gene3D" id="3.30.1330.120">
    <property type="entry name" value="2-methylcitrate dehydratase PrpD"/>
    <property type="match status" value="1"/>
</dbReference>
<dbReference type="InterPro" id="IPR036148">
    <property type="entry name" value="MmgE/PrpD_sf"/>
</dbReference>
<feature type="domain" description="MmgE/PrpD C-terminal" evidence="3">
    <location>
        <begin position="278"/>
        <end position="429"/>
    </location>
</feature>
<proteinExistence type="inferred from homology"/>
<organism evidence="4 5">
    <name type="scientific">Burkholderia pseudomultivorans</name>
    <dbReference type="NCBI Taxonomy" id="1207504"/>
    <lineage>
        <taxon>Bacteria</taxon>
        <taxon>Pseudomonadati</taxon>
        <taxon>Pseudomonadota</taxon>
        <taxon>Betaproteobacteria</taxon>
        <taxon>Burkholderiales</taxon>
        <taxon>Burkholderiaceae</taxon>
        <taxon>Burkholderia</taxon>
        <taxon>Burkholderia cepacia complex</taxon>
    </lineage>
</organism>
<dbReference type="InterPro" id="IPR045337">
    <property type="entry name" value="MmgE_PrpD_C"/>
</dbReference>